<gene>
    <name evidence="2" type="ORF">NDU88_002010</name>
</gene>
<keyword evidence="3" id="KW-1185">Reference proteome</keyword>
<feature type="region of interest" description="Disordered" evidence="1">
    <location>
        <begin position="53"/>
        <end position="151"/>
    </location>
</feature>
<dbReference type="AlphaFoldDB" id="A0AAV7SDQ4"/>
<dbReference type="Proteomes" id="UP001066276">
    <property type="component" value="Chromosome 4_2"/>
</dbReference>
<evidence type="ECO:0000313" key="2">
    <source>
        <dbReference type="EMBL" id="KAJ1161525.1"/>
    </source>
</evidence>
<feature type="compositionally biased region" description="Gly residues" evidence="1">
    <location>
        <begin position="64"/>
        <end position="75"/>
    </location>
</feature>
<feature type="compositionally biased region" description="Basic and acidic residues" evidence="1">
    <location>
        <begin position="90"/>
        <end position="107"/>
    </location>
</feature>
<feature type="region of interest" description="Disordered" evidence="1">
    <location>
        <begin position="1"/>
        <end position="31"/>
    </location>
</feature>
<evidence type="ECO:0000256" key="1">
    <source>
        <dbReference type="SAM" id="MobiDB-lite"/>
    </source>
</evidence>
<dbReference type="EMBL" id="JANPWB010000008">
    <property type="protein sequence ID" value="KAJ1161525.1"/>
    <property type="molecule type" value="Genomic_DNA"/>
</dbReference>
<accession>A0AAV7SDQ4</accession>
<reference evidence="2" key="1">
    <citation type="journal article" date="2022" name="bioRxiv">
        <title>Sequencing and chromosome-scale assembly of the giantPleurodeles waltlgenome.</title>
        <authorList>
            <person name="Brown T."/>
            <person name="Elewa A."/>
            <person name="Iarovenko S."/>
            <person name="Subramanian E."/>
            <person name="Araus A.J."/>
            <person name="Petzold A."/>
            <person name="Susuki M."/>
            <person name="Suzuki K.-i.T."/>
            <person name="Hayashi T."/>
            <person name="Toyoda A."/>
            <person name="Oliveira C."/>
            <person name="Osipova E."/>
            <person name="Leigh N.D."/>
            <person name="Simon A."/>
            <person name="Yun M.H."/>
        </authorList>
    </citation>
    <scope>NUCLEOTIDE SEQUENCE</scope>
    <source>
        <strain evidence="2">20211129_DDA</strain>
        <tissue evidence="2">Liver</tissue>
    </source>
</reference>
<name>A0AAV7SDQ4_PLEWA</name>
<protein>
    <submittedName>
        <fullName evidence="2">Uncharacterized protein</fullName>
    </submittedName>
</protein>
<comment type="caution">
    <text evidence="2">The sequence shown here is derived from an EMBL/GenBank/DDBJ whole genome shotgun (WGS) entry which is preliminary data.</text>
</comment>
<evidence type="ECO:0000313" key="3">
    <source>
        <dbReference type="Proteomes" id="UP001066276"/>
    </source>
</evidence>
<organism evidence="2 3">
    <name type="scientific">Pleurodeles waltl</name>
    <name type="common">Iberian ribbed newt</name>
    <dbReference type="NCBI Taxonomy" id="8319"/>
    <lineage>
        <taxon>Eukaryota</taxon>
        <taxon>Metazoa</taxon>
        <taxon>Chordata</taxon>
        <taxon>Craniata</taxon>
        <taxon>Vertebrata</taxon>
        <taxon>Euteleostomi</taxon>
        <taxon>Amphibia</taxon>
        <taxon>Batrachia</taxon>
        <taxon>Caudata</taxon>
        <taxon>Salamandroidea</taxon>
        <taxon>Salamandridae</taxon>
        <taxon>Pleurodelinae</taxon>
        <taxon>Pleurodeles</taxon>
    </lineage>
</organism>
<proteinExistence type="predicted"/>
<sequence>MRGRGHGRQDGGHPLRVLWTPPSSTPKAKPYHTCSYNLRDPLWVYGCYGTRGRRAGRNPTPGGTPEGIGPGGGRGVEVAQLGAAPQGGELSRDRDLGLSESAPHEEPGAVIRAPRGGDGGPEEQCRTMSAAGGSRRRLGPGEWRTTGPEVGPHDWIEPLALVRATAGAPGRTLRGPAGPGLYLEPRKREDPGLPCPWGQQLEVGERVCRGASCAVGCCWGLGPRG</sequence>